<dbReference type="Gene3D" id="2.60.120.10">
    <property type="entry name" value="Jelly Rolls"/>
    <property type="match status" value="1"/>
</dbReference>
<proteinExistence type="predicted"/>
<dbReference type="Proteomes" id="UP000179242">
    <property type="component" value="Unassembled WGS sequence"/>
</dbReference>
<comment type="caution">
    <text evidence="2">The sequence shown here is derived from an EMBL/GenBank/DDBJ whole genome shotgun (WGS) entry which is preliminary data.</text>
</comment>
<dbReference type="EMBL" id="MEUJ01000003">
    <property type="protein sequence ID" value="OGC40550.1"/>
    <property type="molecule type" value="Genomic_DNA"/>
</dbReference>
<dbReference type="SUPFAM" id="SSF51182">
    <property type="entry name" value="RmlC-like cupins"/>
    <property type="match status" value="1"/>
</dbReference>
<organism evidence="2 3">
    <name type="scientific">candidate division WOR-1 bacterium RIFOXYC2_FULL_46_14</name>
    <dbReference type="NCBI Taxonomy" id="1802587"/>
    <lineage>
        <taxon>Bacteria</taxon>
        <taxon>Bacillati</taxon>
        <taxon>Saganbacteria</taxon>
    </lineage>
</organism>
<gene>
    <name evidence="2" type="ORF">A2438_05990</name>
</gene>
<sequence length="103" mass="11460">MENPVKKISDDIVKYQKDSIVSNMLMDKERGSVTLFAIDQDQGISEHTTPFDALVQIIEGEATITISGEKHNLKAGEFIIMPANDPHAVKAVTKFKMLLTMIK</sequence>
<dbReference type="Pfam" id="PF07883">
    <property type="entry name" value="Cupin_2"/>
    <property type="match status" value="1"/>
</dbReference>
<evidence type="ECO:0000313" key="2">
    <source>
        <dbReference type="EMBL" id="OGC40550.1"/>
    </source>
</evidence>
<dbReference type="PANTHER" id="PTHR37694:SF1">
    <property type="entry name" value="SLR8022 PROTEIN"/>
    <property type="match status" value="1"/>
</dbReference>
<dbReference type="InterPro" id="IPR011051">
    <property type="entry name" value="RmlC_Cupin_sf"/>
</dbReference>
<reference evidence="2 3" key="1">
    <citation type="journal article" date="2016" name="Nat. Commun.">
        <title>Thousands of microbial genomes shed light on interconnected biogeochemical processes in an aquifer system.</title>
        <authorList>
            <person name="Anantharaman K."/>
            <person name="Brown C.T."/>
            <person name="Hug L.A."/>
            <person name="Sharon I."/>
            <person name="Castelle C.J."/>
            <person name="Probst A.J."/>
            <person name="Thomas B.C."/>
            <person name="Singh A."/>
            <person name="Wilkins M.J."/>
            <person name="Karaoz U."/>
            <person name="Brodie E.L."/>
            <person name="Williams K.H."/>
            <person name="Hubbard S.S."/>
            <person name="Banfield J.F."/>
        </authorList>
    </citation>
    <scope>NUCLEOTIDE SEQUENCE [LARGE SCALE GENOMIC DNA]</scope>
</reference>
<dbReference type="AlphaFoldDB" id="A0A1F4U6V5"/>
<protein>
    <submittedName>
        <fullName evidence="2">Cupin</fullName>
    </submittedName>
</protein>
<evidence type="ECO:0000313" key="3">
    <source>
        <dbReference type="Proteomes" id="UP000179242"/>
    </source>
</evidence>
<name>A0A1F4U6V5_UNCSA</name>
<dbReference type="CDD" id="cd02230">
    <property type="entry name" value="cupin_HP0902-like"/>
    <property type="match status" value="1"/>
</dbReference>
<dbReference type="InterPro" id="IPR013096">
    <property type="entry name" value="Cupin_2"/>
</dbReference>
<feature type="domain" description="Cupin type-2" evidence="1">
    <location>
        <begin position="38"/>
        <end position="101"/>
    </location>
</feature>
<accession>A0A1F4U6V5</accession>
<dbReference type="PANTHER" id="PTHR37694">
    <property type="entry name" value="SLR8022 PROTEIN"/>
    <property type="match status" value="1"/>
</dbReference>
<dbReference type="InterPro" id="IPR014710">
    <property type="entry name" value="RmlC-like_jellyroll"/>
</dbReference>
<evidence type="ECO:0000259" key="1">
    <source>
        <dbReference type="Pfam" id="PF07883"/>
    </source>
</evidence>